<comment type="caution">
    <text evidence="1">The sequence shown here is derived from an EMBL/GenBank/DDBJ whole genome shotgun (WGS) entry which is preliminary data.</text>
</comment>
<reference evidence="1 2" key="1">
    <citation type="submission" date="2019-01" db="EMBL/GenBank/DDBJ databases">
        <authorList>
            <person name="Chen W.-M."/>
        </authorList>
    </citation>
    <scope>NUCLEOTIDE SEQUENCE [LARGE SCALE GENOMIC DNA]</scope>
    <source>
        <strain evidence="1 2">CCP-18</strain>
    </source>
</reference>
<dbReference type="Proteomes" id="UP000288587">
    <property type="component" value="Unassembled WGS sequence"/>
</dbReference>
<organism evidence="1 2">
    <name type="scientific">Inhella crocodyli</name>
    <dbReference type="NCBI Taxonomy" id="2499851"/>
    <lineage>
        <taxon>Bacteria</taxon>
        <taxon>Pseudomonadati</taxon>
        <taxon>Pseudomonadota</taxon>
        <taxon>Betaproteobacteria</taxon>
        <taxon>Burkholderiales</taxon>
        <taxon>Sphaerotilaceae</taxon>
        <taxon>Inhella</taxon>
    </lineage>
</organism>
<dbReference type="RefSeq" id="WP_127683400.1">
    <property type="nucleotide sequence ID" value="NZ_SACM01000003.1"/>
</dbReference>
<protein>
    <submittedName>
        <fullName evidence="1">Uncharacterized protein</fullName>
    </submittedName>
</protein>
<name>A0A3S2VEK3_9BURK</name>
<sequence length="72" mass="7737">MSSALFAQLERLRADGALVLLKWDPERVVDRCTVVVTRSDTDYAWRKDSDDIAGAVAEAVAAYWAAHAGGAG</sequence>
<accession>A0A3S2VEK3</accession>
<gene>
    <name evidence="1" type="ORF">EOD73_12840</name>
</gene>
<proteinExistence type="predicted"/>
<evidence type="ECO:0000313" key="1">
    <source>
        <dbReference type="EMBL" id="RVT84998.1"/>
    </source>
</evidence>
<evidence type="ECO:0000313" key="2">
    <source>
        <dbReference type="Proteomes" id="UP000288587"/>
    </source>
</evidence>
<dbReference type="EMBL" id="SACM01000003">
    <property type="protein sequence ID" value="RVT84998.1"/>
    <property type="molecule type" value="Genomic_DNA"/>
</dbReference>
<dbReference type="AlphaFoldDB" id="A0A3S2VEK3"/>
<keyword evidence="2" id="KW-1185">Reference proteome</keyword>